<reference evidence="2" key="1">
    <citation type="journal article" date="2023" name="Mol. Phylogenet. Evol.">
        <title>Genome-scale phylogeny and comparative genomics of the fungal order Sordariales.</title>
        <authorList>
            <person name="Hensen N."/>
            <person name="Bonometti L."/>
            <person name="Westerberg I."/>
            <person name="Brannstrom I.O."/>
            <person name="Guillou S."/>
            <person name="Cros-Aarteil S."/>
            <person name="Calhoun S."/>
            <person name="Haridas S."/>
            <person name="Kuo A."/>
            <person name="Mondo S."/>
            <person name="Pangilinan J."/>
            <person name="Riley R."/>
            <person name="LaButti K."/>
            <person name="Andreopoulos B."/>
            <person name="Lipzen A."/>
            <person name="Chen C."/>
            <person name="Yan M."/>
            <person name="Daum C."/>
            <person name="Ng V."/>
            <person name="Clum A."/>
            <person name="Steindorff A."/>
            <person name="Ohm R.A."/>
            <person name="Martin F."/>
            <person name="Silar P."/>
            <person name="Natvig D.O."/>
            <person name="Lalanne C."/>
            <person name="Gautier V."/>
            <person name="Ament-Velasquez S.L."/>
            <person name="Kruys A."/>
            <person name="Hutchinson M.I."/>
            <person name="Powell A.J."/>
            <person name="Barry K."/>
            <person name="Miller A.N."/>
            <person name="Grigoriev I.V."/>
            <person name="Debuchy R."/>
            <person name="Gladieux P."/>
            <person name="Hiltunen Thoren M."/>
            <person name="Johannesson H."/>
        </authorList>
    </citation>
    <scope>NUCLEOTIDE SEQUENCE</scope>
    <source>
        <strain evidence="2">CBS 958.72</strain>
    </source>
</reference>
<feature type="transmembrane region" description="Helical" evidence="1">
    <location>
        <begin position="141"/>
        <end position="165"/>
    </location>
</feature>
<keyword evidence="3" id="KW-1185">Reference proteome</keyword>
<accession>A0AAE0ND03</accession>
<keyword evidence="1" id="KW-1133">Transmembrane helix</keyword>
<dbReference type="EMBL" id="JAULSN010000002">
    <property type="protein sequence ID" value="KAK3378885.1"/>
    <property type="molecule type" value="Genomic_DNA"/>
</dbReference>
<keyword evidence="1" id="KW-0812">Transmembrane</keyword>
<keyword evidence="1" id="KW-0472">Membrane</keyword>
<feature type="transmembrane region" description="Helical" evidence="1">
    <location>
        <begin position="45"/>
        <end position="65"/>
    </location>
</feature>
<reference evidence="2" key="2">
    <citation type="submission" date="2023-06" db="EMBL/GenBank/DDBJ databases">
        <authorList>
            <consortium name="Lawrence Berkeley National Laboratory"/>
            <person name="Haridas S."/>
            <person name="Hensen N."/>
            <person name="Bonometti L."/>
            <person name="Westerberg I."/>
            <person name="Brannstrom I.O."/>
            <person name="Guillou S."/>
            <person name="Cros-Aarteil S."/>
            <person name="Calhoun S."/>
            <person name="Kuo A."/>
            <person name="Mondo S."/>
            <person name="Pangilinan J."/>
            <person name="Riley R."/>
            <person name="Labutti K."/>
            <person name="Andreopoulos B."/>
            <person name="Lipzen A."/>
            <person name="Chen C."/>
            <person name="Yanf M."/>
            <person name="Daum C."/>
            <person name="Ng V."/>
            <person name="Clum A."/>
            <person name="Steindorff A."/>
            <person name="Ohm R."/>
            <person name="Martin F."/>
            <person name="Silar P."/>
            <person name="Natvig D."/>
            <person name="Lalanne C."/>
            <person name="Gautier V."/>
            <person name="Ament-Velasquez S.L."/>
            <person name="Kruys A."/>
            <person name="Hutchinson M.I."/>
            <person name="Powell A.J."/>
            <person name="Barry K."/>
            <person name="Miller A.N."/>
            <person name="Grigoriev I.V."/>
            <person name="Debuchy R."/>
            <person name="Gladieux P."/>
            <person name="Thoren M.H."/>
            <person name="Johannesson H."/>
        </authorList>
    </citation>
    <scope>NUCLEOTIDE SEQUENCE</scope>
    <source>
        <strain evidence="2">CBS 958.72</strain>
    </source>
</reference>
<dbReference type="AlphaFoldDB" id="A0AAE0ND03"/>
<organism evidence="2 3">
    <name type="scientific">Lasiosphaeria ovina</name>
    <dbReference type="NCBI Taxonomy" id="92902"/>
    <lineage>
        <taxon>Eukaryota</taxon>
        <taxon>Fungi</taxon>
        <taxon>Dikarya</taxon>
        <taxon>Ascomycota</taxon>
        <taxon>Pezizomycotina</taxon>
        <taxon>Sordariomycetes</taxon>
        <taxon>Sordariomycetidae</taxon>
        <taxon>Sordariales</taxon>
        <taxon>Lasiosphaeriaceae</taxon>
        <taxon>Lasiosphaeria</taxon>
    </lineage>
</organism>
<evidence type="ECO:0000313" key="2">
    <source>
        <dbReference type="EMBL" id="KAK3378885.1"/>
    </source>
</evidence>
<sequence length="350" mass="40518">MSDQRTPLLHDRQGLPLPIGSSQVQDHPIFLRVCHSPWPWLNQSALVYVRSAILSYLTVVGWMLIDYKIYKREDAHTAWRILFQFSTLAYVLLWFYHLVAFSWSFTHLYYPDIQDGDQRWESRILRNMSPPIQTLYSRKRLYFSLFYTFAHVVVFMNAIIYWTVLVPAEHGHFPKEDEAADESVEDFFGDGWFKPFCIINLWGVTALLGFVEILILNSVKRPVPVPTHIFTIMFFLSGYLGWAAFGKILTDHYPYFWMDPEAMEKTEIVAAYSSAFVGLGATGTWTFTKQQSGTNCVIRVVFAFIYGLIGIRENLTKRDEPPAQFNAVQFSVAVDGGEEFQRANGQQQQR</sequence>
<gene>
    <name evidence="2" type="ORF">B0T24DRAFT_141936</name>
</gene>
<evidence type="ECO:0000313" key="3">
    <source>
        <dbReference type="Proteomes" id="UP001287356"/>
    </source>
</evidence>
<evidence type="ECO:0000256" key="1">
    <source>
        <dbReference type="SAM" id="Phobius"/>
    </source>
</evidence>
<feature type="transmembrane region" description="Helical" evidence="1">
    <location>
        <begin position="196"/>
        <end position="216"/>
    </location>
</feature>
<feature type="transmembrane region" description="Helical" evidence="1">
    <location>
        <begin position="292"/>
        <end position="311"/>
    </location>
</feature>
<feature type="transmembrane region" description="Helical" evidence="1">
    <location>
        <begin position="269"/>
        <end position="286"/>
    </location>
</feature>
<protein>
    <submittedName>
        <fullName evidence="2">Uncharacterized protein</fullName>
    </submittedName>
</protein>
<comment type="caution">
    <text evidence="2">The sequence shown here is derived from an EMBL/GenBank/DDBJ whole genome shotgun (WGS) entry which is preliminary data.</text>
</comment>
<proteinExistence type="predicted"/>
<name>A0AAE0ND03_9PEZI</name>
<dbReference type="Proteomes" id="UP001287356">
    <property type="component" value="Unassembled WGS sequence"/>
</dbReference>
<feature type="transmembrane region" description="Helical" evidence="1">
    <location>
        <begin position="228"/>
        <end position="249"/>
    </location>
</feature>
<feature type="transmembrane region" description="Helical" evidence="1">
    <location>
        <begin position="77"/>
        <end position="96"/>
    </location>
</feature>